<dbReference type="PANTHER" id="PTHR46011:SF6">
    <property type="entry name" value="HIGH ZINC ACTIVATED NUCLEAR RECEPTOR PROTEIN"/>
    <property type="match status" value="1"/>
</dbReference>
<dbReference type="GO" id="GO:0003700">
    <property type="term" value="F:DNA-binding transcription factor activity"/>
    <property type="evidence" value="ECO:0007669"/>
    <property type="project" value="TreeGrafter"/>
</dbReference>
<keyword evidence="2" id="KW-1185">Reference proteome</keyword>
<dbReference type="Proteomes" id="UP001432322">
    <property type="component" value="Unassembled WGS sequence"/>
</dbReference>
<reference evidence="1" key="1">
    <citation type="submission" date="2023-10" db="EMBL/GenBank/DDBJ databases">
        <title>Genome assembly of Pristionchus species.</title>
        <authorList>
            <person name="Yoshida K."/>
            <person name="Sommer R.J."/>
        </authorList>
    </citation>
    <scope>NUCLEOTIDE SEQUENCE</scope>
    <source>
        <strain evidence="1">RS5133</strain>
    </source>
</reference>
<feature type="non-terminal residue" evidence="1">
    <location>
        <position position="1"/>
    </location>
</feature>
<dbReference type="EMBL" id="BTSY01000004">
    <property type="protein sequence ID" value="GMT21823.1"/>
    <property type="molecule type" value="Genomic_DNA"/>
</dbReference>
<comment type="caution">
    <text evidence="1">The sequence shown here is derived from an EMBL/GenBank/DDBJ whole genome shotgun (WGS) entry which is preliminary data.</text>
</comment>
<feature type="non-terminal residue" evidence="1">
    <location>
        <position position="94"/>
    </location>
</feature>
<dbReference type="AlphaFoldDB" id="A0AAV5VU57"/>
<sequence>AGYRADKHFPDDLSRTVAGYTMYFDGHIPNNFFDDCNAVGNVAEAKKVMEDKYWCDFNTGRSHIHRAKLSEEEFLAVLGLMFWTTEGVILADNA</sequence>
<evidence type="ECO:0000313" key="2">
    <source>
        <dbReference type="Proteomes" id="UP001432322"/>
    </source>
</evidence>
<evidence type="ECO:0000313" key="1">
    <source>
        <dbReference type="EMBL" id="GMT21823.1"/>
    </source>
</evidence>
<proteinExistence type="predicted"/>
<name>A0AAV5VU57_9BILA</name>
<organism evidence="1 2">
    <name type="scientific">Pristionchus fissidentatus</name>
    <dbReference type="NCBI Taxonomy" id="1538716"/>
    <lineage>
        <taxon>Eukaryota</taxon>
        <taxon>Metazoa</taxon>
        <taxon>Ecdysozoa</taxon>
        <taxon>Nematoda</taxon>
        <taxon>Chromadorea</taxon>
        <taxon>Rhabditida</taxon>
        <taxon>Rhabditina</taxon>
        <taxon>Diplogasteromorpha</taxon>
        <taxon>Diplogasteroidea</taxon>
        <taxon>Neodiplogasteridae</taxon>
        <taxon>Pristionchus</taxon>
    </lineage>
</organism>
<accession>A0AAV5VU57</accession>
<dbReference type="GO" id="GO:0005634">
    <property type="term" value="C:nucleus"/>
    <property type="evidence" value="ECO:0007669"/>
    <property type="project" value="TreeGrafter"/>
</dbReference>
<protein>
    <submittedName>
        <fullName evidence="1">Uncharacterized protein</fullName>
    </submittedName>
</protein>
<dbReference type="PANTHER" id="PTHR46011">
    <property type="entry name" value="NUCLEAR HORMONE RECEPTOR FAMILY MEMBER NHR-86-RELATED"/>
    <property type="match status" value="1"/>
</dbReference>
<gene>
    <name evidence="1" type="ORF">PFISCL1PPCAC_13120</name>
</gene>